<comment type="similarity">
    <text evidence="3">Belongs to the FliM family.</text>
</comment>
<dbReference type="Proteomes" id="UP001205185">
    <property type="component" value="Unassembled WGS sequence"/>
</dbReference>
<evidence type="ECO:0000256" key="2">
    <source>
        <dbReference type="ARBA" id="ARBA00004202"/>
    </source>
</evidence>
<evidence type="ECO:0000256" key="8">
    <source>
        <dbReference type="ARBA" id="ARBA00023136"/>
    </source>
</evidence>
<keyword evidence="12" id="KW-0282">Flagellum</keyword>
<sequence>MNIDPEWTITRSEDMTGLLAQVARHPADRGTVQTPSSSPGRRAGGAKTGGLVTDGRPLASYDFLRPAKLPREHLRTLQLAYETFSHRLAILLTSQLRVVCRVGVAAVDQISTDEFLAREVEPVVVAPLRFDPLPGVAVLELPQVTALTLIDHLLGGPGGKQHVRPLTDLETPLIRDLLTDVLTELKIGLAEFVRVDPILGALEYNPQLVQVGGPADVMVTAGFDLHVGEAESTLTLTVPLQSVLPSLQRHSESAETTAGERAAQQAARDLLTQGLREVPVEIAVRFAPAKLRSNDLFDLRPGDLLSLGHPVDRPLDITTAGRVFGHAVATKQGARLACQVVAANTEDIQL</sequence>
<dbReference type="SUPFAM" id="SSF103039">
    <property type="entry name" value="CheC-like"/>
    <property type="match status" value="1"/>
</dbReference>
<evidence type="ECO:0000256" key="9">
    <source>
        <dbReference type="ARBA" id="ARBA00023143"/>
    </source>
</evidence>
<evidence type="ECO:0000313" key="12">
    <source>
        <dbReference type="EMBL" id="MCP2269140.1"/>
    </source>
</evidence>
<keyword evidence="6" id="KW-0145">Chemotaxis</keyword>
<dbReference type="InterPro" id="IPR001543">
    <property type="entry name" value="FliN-like_C"/>
</dbReference>
<dbReference type="EMBL" id="JAMTCO010000004">
    <property type="protein sequence ID" value="MCP2269140.1"/>
    <property type="molecule type" value="Genomic_DNA"/>
</dbReference>
<dbReference type="InterPro" id="IPR001689">
    <property type="entry name" value="Flag_FliM"/>
</dbReference>
<keyword evidence="12" id="KW-0966">Cell projection</keyword>
<evidence type="ECO:0000256" key="1">
    <source>
        <dbReference type="ARBA" id="ARBA00004117"/>
    </source>
</evidence>
<feature type="region of interest" description="Disordered" evidence="10">
    <location>
        <begin position="24"/>
        <end position="52"/>
    </location>
</feature>
<keyword evidence="8" id="KW-0472">Membrane</keyword>
<dbReference type="Pfam" id="PF02154">
    <property type="entry name" value="FliM"/>
    <property type="match status" value="1"/>
</dbReference>
<keyword evidence="12" id="KW-0969">Cilium</keyword>
<dbReference type="SUPFAM" id="SSF101801">
    <property type="entry name" value="Surface presentation of antigens (SPOA)"/>
    <property type="match status" value="1"/>
</dbReference>
<comment type="subcellular location">
    <subcellularLocation>
        <location evidence="1">Bacterial flagellum basal body</location>
    </subcellularLocation>
    <subcellularLocation>
        <location evidence="2">Cell membrane</location>
        <topology evidence="2">Peripheral membrane protein</topology>
    </subcellularLocation>
</comment>
<dbReference type="Gene3D" id="2.30.330.10">
    <property type="entry name" value="SpoA-like"/>
    <property type="match status" value="1"/>
</dbReference>
<evidence type="ECO:0000256" key="6">
    <source>
        <dbReference type="ARBA" id="ARBA00022500"/>
    </source>
</evidence>
<keyword evidence="13" id="KW-1185">Reference proteome</keyword>
<keyword evidence="9" id="KW-0975">Bacterial flagellum</keyword>
<evidence type="ECO:0000256" key="7">
    <source>
        <dbReference type="ARBA" id="ARBA00022779"/>
    </source>
</evidence>
<reference evidence="12 13" key="1">
    <citation type="submission" date="2022-06" db="EMBL/GenBank/DDBJ databases">
        <title>Genomic Encyclopedia of Archaeal and Bacterial Type Strains, Phase II (KMG-II): from individual species to whole genera.</title>
        <authorList>
            <person name="Goeker M."/>
        </authorList>
    </citation>
    <scope>NUCLEOTIDE SEQUENCE [LARGE SCALE GENOMIC DNA]</scope>
    <source>
        <strain evidence="12 13">DSM 44255</strain>
    </source>
</reference>
<organism evidence="12 13">
    <name type="scientific">Actinokineospora diospyrosa</name>
    <dbReference type="NCBI Taxonomy" id="103728"/>
    <lineage>
        <taxon>Bacteria</taxon>
        <taxon>Bacillati</taxon>
        <taxon>Actinomycetota</taxon>
        <taxon>Actinomycetes</taxon>
        <taxon>Pseudonocardiales</taxon>
        <taxon>Pseudonocardiaceae</taxon>
        <taxon>Actinokineospora</taxon>
    </lineage>
</organism>
<protein>
    <recommendedName>
        <fullName evidence="4">Flagellar motor switch protein FliM</fullName>
    </recommendedName>
</protein>
<dbReference type="CDD" id="cd17908">
    <property type="entry name" value="FliM"/>
    <property type="match status" value="1"/>
</dbReference>
<evidence type="ECO:0000313" key="13">
    <source>
        <dbReference type="Proteomes" id="UP001205185"/>
    </source>
</evidence>
<proteinExistence type="inferred from homology"/>
<dbReference type="PANTHER" id="PTHR30034:SF6">
    <property type="entry name" value="YOP PROTEINS TRANSLOCATION PROTEIN Q"/>
    <property type="match status" value="1"/>
</dbReference>
<keyword evidence="5" id="KW-1003">Cell membrane</keyword>
<keyword evidence="7" id="KW-0283">Flagellar rotation</keyword>
<dbReference type="Pfam" id="PF01052">
    <property type="entry name" value="FliMN_C"/>
    <property type="match status" value="1"/>
</dbReference>
<evidence type="ECO:0000256" key="5">
    <source>
        <dbReference type="ARBA" id="ARBA00022475"/>
    </source>
</evidence>
<dbReference type="Gene3D" id="3.40.1550.10">
    <property type="entry name" value="CheC-like"/>
    <property type="match status" value="1"/>
</dbReference>
<evidence type="ECO:0000256" key="4">
    <source>
        <dbReference type="ARBA" id="ARBA00021898"/>
    </source>
</evidence>
<name>A0ABT1I922_9PSEU</name>
<dbReference type="InterPro" id="IPR028976">
    <property type="entry name" value="CheC-like_sf"/>
</dbReference>
<feature type="domain" description="Flagellar motor switch protein FliN-like C-terminal" evidence="11">
    <location>
        <begin position="275"/>
        <end position="341"/>
    </location>
</feature>
<evidence type="ECO:0000256" key="10">
    <source>
        <dbReference type="SAM" id="MobiDB-lite"/>
    </source>
</evidence>
<dbReference type="PANTHER" id="PTHR30034">
    <property type="entry name" value="FLAGELLAR MOTOR SWITCH PROTEIN FLIM"/>
    <property type="match status" value="1"/>
</dbReference>
<dbReference type="PIRSF" id="PIRSF002888">
    <property type="entry name" value="FliM"/>
    <property type="match status" value="1"/>
</dbReference>
<accession>A0ABT1I922</accession>
<comment type="caution">
    <text evidence="12">The sequence shown here is derived from an EMBL/GenBank/DDBJ whole genome shotgun (WGS) entry which is preliminary data.</text>
</comment>
<gene>
    <name evidence="12" type="ORF">LV75_001628</name>
</gene>
<evidence type="ECO:0000256" key="3">
    <source>
        <dbReference type="ARBA" id="ARBA00011049"/>
    </source>
</evidence>
<evidence type="ECO:0000259" key="11">
    <source>
        <dbReference type="Pfam" id="PF01052"/>
    </source>
</evidence>
<dbReference type="InterPro" id="IPR036429">
    <property type="entry name" value="SpoA-like_sf"/>
</dbReference>